<accession>A0A6G1J269</accession>
<protein>
    <submittedName>
        <fullName evidence="1">Uncharacterized protein</fullName>
    </submittedName>
</protein>
<sequence length="260" mass="30412">MDADAPRATELSVLPGLVSKLDRFMNIVKRPGLITTNLAALTLHYLTPALGPLQRAQENRHDRLAQYIVRAWKSYTKCCHDEWLEFIRIKCQILADQMAGLRLDYNGRPADHYNITTTYSQIVEFATRINCLVALGISKHGHHPGNIRRWYCIQCHLPPHQRRPLHPCNTRMVVLALKKLDAGTVLNPGTYPNGTESRWRWCPDVERNELNEQEWRYRWFKADGTVGFIWSRNQMPKAMVWHKLEVKKEIRGMVWVRKMF</sequence>
<dbReference type="Proteomes" id="UP000799291">
    <property type="component" value="Unassembled WGS sequence"/>
</dbReference>
<evidence type="ECO:0000313" key="1">
    <source>
        <dbReference type="EMBL" id="KAF2684301.1"/>
    </source>
</evidence>
<dbReference type="AlphaFoldDB" id="A0A6G1J269"/>
<proteinExistence type="predicted"/>
<keyword evidence="2" id="KW-1185">Reference proteome</keyword>
<reference evidence="1" key="1">
    <citation type="journal article" date="2020" name="Stud. Mycol.">
        <title>101 Dothideomycetes genomes: a test case for predicting lifestyles and emergence of pathogens.</title>
        <authorList>
            <person name="Haridas S."/>
            <person name="Albert R."/>
            <person name="Binder M."/>
            <person name="Bloem J."/>
            <person name="Labutti K."/>
            <person name="Salamov A."/>
            <person name="Andreopoulos B."/>
            <person name="Baker S."/>
            <person name="Barry K."/>
            <person name="Bills G."/>
            <person name="Bluhm B."/>
            <person name="Cannon C."/>
            <person name="Castanera R."/>
            <person name="Culley D."/>
            <person name="Daum C."/>
            <person name="Ezra D."/>
            <person name="Gonzalez J."/>
            <person name="Henrissat B."/>
            <person name="Kuo A."/>
            <person name="Liang C."/>
            <person name="Lipzen A."/>
            <person name="Lutzoni F."/>
            <person name="Magnuson J."/>
            <person name="Mondo S."/>
            <person name="Nolan M."/>
            <person name="Ohm R."/>
            <person name="Pangilinan J."/>
            <person name="Park H.-J."/>
            <person name="Ramirez L."/>
            <person name="Alfaro M."/>
            <person name="Sun H."/>
            <person name="Tritt A."/>
            <person name="Yoshinaga Y."/>
            <person name="Zwiers L.-H."/>
            <person name="Turgeon B."/>
            <person name="Goodwin S."/>
            <person name="Spatafora J."/>
            <person name="Crous P."/>
            <person name="Grigoriev I."/>
        </authorList>
    </citation>
    <scope>NUCLEOTIDE SEQUENCE</scope>
    <source>
        <strain evidence="1">CBS 122367</strain>
    </source>
</reference>
<name>A0A6G1J269_9PLEO</name>
<organism evidence="1 2">
    <name type="scientific">Lentithecium fluviatile CBS 122367</name>
    <dbReference type="NCBI Taxonomy" id="1168545"/>
    <lineage>
        <taxon>Eukaryota</taxon>
        <taxon>Fungi</taxon>
        <taxon>Dikarya</taxon>
        <taxon>Ascomycota</taxon>
        <taxon>Pezizomycotina</taxon>
        <taxon>Dothideomycetes</taxon>
        <taxon>Pleosporomycetidae</taxon>
        <taxon>Pleosporales</taxon>
        <taxon>Massarineae</taxon>
        <taxon>Lentitheciaceae</taxon>
        <taxon>Lentithecium</taxon>
    </lineage>
</organism>
<gene>
    <name evidence="1" type="ORF">K458DRAFT_388767</name>
</gene>
<evidence type="ECO:0000313" key="2">
    <source>
        <dbReference type="Proteomes" id="UP000799291"/>
    </source>
</evidence>
<dbReference type="EMBL" id="MU005581">
    <property type="protein sequence ID" value="KAF2684301.1"/>
    <property type="molecule type" value="Genomic_DNA"/>
</dbReference>
<dbReference type="OrthoDB" id="3690295at2759"/>